<protein>
    <recommendedName>
        <fullName evidence="1">Ig-like domain-containing protein</fullName>
    </recommendedName>
</protein>
<dbReference type="PROSITE" id="PS50835">
    <property type="entry name" value="IG_LIKE"/>
    <property type="match status" value="1"/>
</dbReference>
<dbReference type="AlphaFoldDB" id="A0A2T7PS42"/>
<keyword evidence="3" id="KW-1185">Reference proteome</keyword>
<dbReference type="EMBL" id="PZQS01000002">
    <property type="protein sequence ID" value="PVD36197.1"/>
    <property type="molecule type" value="Genomic_DNA"/>
</dbReference>
<sequence>MVSGHFLSRALRPRLTPVPMAGLNVSGVSAANTGNYTVVVNYINGGKSTTETQTLRLLVASEGCLQSRDNMLAWISSACALTSRLSPVAPKLDSGRLEVRHLPNATLSPLHAQLSCGQFVNLGQPPVSVTWLTPSGENTTSTSSGNGTFLLSLQNPVEGGNYTCMILPSASATCGARHGIQNVSSLLVDGTTTRLQLIEERLSALERHDNSTLKDFNSQDDLLKTLIDFNNTLNDCVQRSEFNFTDQLHQVMEATR</sequence>
<proteinExistence type="predicted"/>
<evidence type="ECO:0000313" key="3">
    <source>
        <dbReference type="Proteomes" id="UP000245119"/>
    </source>
</evidence>
<gene>
    <name evidence="2" type="ORF">C0Q70_03172</name>
</gene>
<reference evidence="2 3" key="1">
    <citation type="submission" date="2018-04" db="EMBL/GenBank/DDBJ databases">
        <title>The genome of golden apple snail Pomacea canaliculata provides insight into stress tolerance and invasive adaptation.</title>
        <authorList>
            <person name="Liu C."/>
            <person name="Liu B."/>
            <person name="Ren Y."/>
            <person name="Zhang Y."/>
            <person name="Wang H."/>
            <person name="Li S."/>
            <person name="Jiang F."/>
            <person name="Yin L."/>
            <person name="Zhang G."/>
            <person name="Qian W."/>
            <person name="Fan W."/>
        </authorList>
    </citation>
    <scope>NUCLEOTIDE SEQUENCE [LARGE SCALE GENOMIC DNA]</scope>
    <source>
        <strain evidence="2">SZHN2017</strain>
        <tissue evidence="2">Muscle</tissue>
    </source>
</reference>
<name>A0A2T7PS42_POMCA</name>
<evidence type="ECO:0000313" key="2">
    <source>
        <dbReference type="EMBL" id="PVD36197.1"/>
    </source>
</evidence>
<accession>A0A2T7PS42</accession>
<comment type="caution">
    <text evidence="2">The sequence shown here is derived from an EMBL/GenBank/DDBJ whole genome shotgun (WGS) entry which is preliminary data.</text>
</comment>
<feature type="domain" description="Ig-like" evidence="1">
    <location>
        <begin position="90"/>
        <end position="166"/>
    </location>
</feature>
<organism evidence="2 3">
    <name type="scientific">Pomacea canaliculata</name>
    <name type="common">Golden apple snail</name>
    <dbReference type="NCBI Taxonomy" id="400727"/>
    <lineage>
        <taxon>Eukaryota</taxon>
        <taxon>Metazoa</taxon>
        <taxon>Spiralia</taxon>
        <taxon>Lophotrochozoa</taxon>
        <taxon>Mollusca</taxon>
        <taxon>Gastropoda</taxon>
        <taxon>Caenogastropoda</taxon>
        <taxon>Architaenioglossa</taxon>
        <taxon>Ampullarioidea</taxon>
        <taxon>Ampullariidae</taxon>
        <taxon>Pomacea</taxon>
    </lineage>
</organism>
<evidence type="ECO:0000259" key="1">
    <source>
        <dbReference type="PROSITE" id="PS50835"/>
    </source>
</evidence>
<dbReference type="Proteomes" id="UP000245119">
    <property type="component" value="Linkage Group LG2"/>
</dbReference>
<dbReference type="InterPro" id="IPR007110">
    <property type="entry name" value="Ig-like_dom"/>
</dbReference>